<comment type="caution">
    <text evidence="1">The sequence shown here is derived from an EMBL/GenBank/DDBJ whole genome shotgun (WGS) entry which is preliminary data.</text>
</comment>
<sequence>MNIHQISEQVLGILIQDIAAEIGKNFNLKVLESVRFILGIEVDYNQEKRQLKMSQGTYVQRMVEKYNQDDAKPVHNPVVEGRFLIKNEKKDPKMENRPYRSLVGSLLYVATGTRPDIAFAVCQLSCNIEQPCEE</sequence>
<dbReference type="EMBL" id="CM047580">
    <property type="protein sequence ID" value="KAI9920744.1"/>
    <property type="molecule type" value="Genomic_DNA"/>
</dbReference>
<evidence type="ECO:0000313" key="1">
    <source>
        <dbReference type="EMBL" id="KAI9920744.1"/>
    </source>
</evidence>
<dbReference type="Proteomes" id="UP001163321">
    <property type="component" value="Chromosome 1"/>
</dbReference>
<protein>
    <submittedName>
        <fullName evidence="1">Uncharacterized protein</fullName>
    </submittedName>
</protein>
<organism evidence="1 2">
    <name type="scientific">Peronosclerospora sorghi</name>
    <dbReference type="NCBI Taxonomy" id="230839"/>
    <lineage>
        <taxon>Eukaryota</taxon>
        <taxon>Sar</taxon>
        <taxon>Stramenopiles</taxon>
        <taxon>Oomycota</taxon>
        <taxon>Peronosporomycetes</taxon>
        <taxon>Peronosporales</taxon>
        <taxon>Peronosporaceae</taxon>
        <taxon>Peronosclerospora</taxon>
    </lineage>
</organism>
<evidence type="ECO:0000313" key="2">
    <source>
        <dbReference type="Proteomes" id="UP001163321"/>
    </source>
</evidence>
<reference evidence="1 2" key="1">
    <citation type="journal article" date="2022" name="bioRxiv">
        <title>The genome of the oomycete Peronosclerospora sorghi, a cosmopolitan pathogen of maize and sorghum, is inflated with dispersed pseudogenes.</title>
        <authorList>
            <person name="Fletcher K."/>
            <person name="Martin F."/>
            <person name="Isakeit T."/>
            <person name="Cavanaugh K."/>
            <person name="Magill C."/>
            <person name="Michelmore R."/>
        </authorList>
    </citation>
    <scope>NUCLEOTIDE SEQUENCE [LARGE SCALE GENOMIC DNA]</scope>
    <source>
        <strain evidence="1">P6</strain>
    </source>
</reference>
<proteinExistence type="predicted"/>
<gene>
    <name evidence="1" type="ORF">PsorP6_001034</name>
</gene>
<name>A0ACC0WPQ9_9STRA</name>
<keyword evidence="2" id="KW-1185">Reference proteome</keyword>
<accession>A0ACC0WPQ9</accession>